<evidence type="ECO:0000256" key="1">
    <source>
        <dbReference type="SAM" id="MobiDB-lite"/>
    </source>
</evidence>
<sequence length="70" mass="7691">MSEADNLNNQPFPESTASTDESETQKLEAAKTSEEEQIAVLFELLNWDDTVEESSLEQTVTLETVPAAST</sequence>
<accession>A0A6B3NDK4</accession>
<gene>
    <name evidence="2" type="ORF">F6J89_27100</name>
</gene>
<reference evidence="2" key="1">
    <citation type="submission" date="2019-11" db="EMBL/GenBank/DDBJ databases">
        <title>Genomic insights into an expanded diversity of filamentous marine cyanobacteria reveals the extraordinary biosynthetic potential of Moorea and Okeania.</title>
        <authorList>
            <person name="Ferreira Leao T."/>
            <person name="Wang M."/>
            <person name="Moss N."/>
            <person name="Da Silva R."/>
            <person name="Sanders J."/>
            <person name="Nurk S."/>
            <person name="Gurevich A."/>
            <person name="Humphrey G."/>
            <person name="Reher R."/>
            <person name="Zhu Q."/>
            <person name="Belda-Ferre P."/>
            <person name="Glukhov E."/>
            <person name="Rex R."/>
            <person name="Dorrestein P.C."/>
            <person name="Knight R."/>
            <person name="Pevzner P."/>
            <person name="Gerwick W.H."/>
            <person name="Gerwick L."/>
        </authorList>
    </citation>
    <scope>NUCLEOTIDE SEQUENCE</scope>
    <source>
        <strain evidence="2">SIO1C4</strain>
    </source>
</reference>
<feature type="compositionally biased region" description="Polar residues" evidence="1">
    <location>
        <begin position="1"/>
        <end position="19"/>
    </location>
</feature>
<protein>
    <submittedName>
        <fullName evidence="2">Uncharacterized protein</fullName>
    </submittedName>
</protein>
<proteinExistence type="predicted"/>
<organism evidence="2">
    <name type="scientific">Symploca sp. SIO1C4</name>
    <dbReference type="NCBI Taxonomy" id="2607765"/>
    <lineage>
        <taxon>Bacteria</taxon>
        <taxon>Bacillati</taxon>
        <taxon>Cyanobacteriota</taxon>
        <taxon>Cyanophyceae</taxon>
        <taxon>Coleofasciculales</taxon>
        <taxon>Coleofasciculaceae</taxon>
        <taxon>Symploca</taxon>
    </lineage>
</organism>
<evidence type="ECO:0000313" key="2">
    <source>
        <dbReference type="EMBL" id="NER31189.1"/>
    </source>
</evidence>
<comment type="caution">
    <text evidence="2">The sequence shown here is derived from an EMBL/GenBank/DDBJ whole genome shotgun (WGS) entry which is preliminary data.</text>
</comment>
<name>A0A6B3NDK4_9CYAN</name>
<feature type="region of interest" description="Disordered" evidence="1">
    <location>
        <begin position="1"/>
        <end position="34"/>
    </location>
</feature>
<dbReference type="EMBL" id="JAAHFQ010000743">
    <property type="protein sequence ID" value="NER31189.1"/>
    <property type="molecule type" value="Genomic_DNA"/>
</dbReference>
<feature type="non-terminal residue" evidence="2">
    <location>
        <position position="70"/>
    </location>
</feature>
<feature type="compositionally biased region" description="Basic and acidic residues" evidence="1">
    <location>
        <begin position="23"/>
        <end position="34"/>
    </location>
</feature>
<dbReference type="AlphaFoldDB" id="A0A6B3NDK4"/>